<keyword evidence="6" id="KW-0732">Signal</keyword>
<dbReference type="AlphaFoldDB" id="A0A7W9CJN6"/>
<sequence>MLVERRKLLIGAAALALVAGSGQRVAARGSLIPVPPVARVEPVTETFFGQSVTDPYRWMETRTDPDWEPFMRCNAAHAEATLAAIPGRAAMLEQISALTGSNATATAPVPAGGKLFYTKRAEGKDTSALIVREGTVDRVLVDPDALKAGGSHVSLDWWVPSPDGSHVVYGLSPSGSEDSVLHIMRVADQTILPERIDRTQYASPSWLPDGTGFFYLRFGNAAKGSVDYYKDSVAWLHRVGTEAEADIEILKRGKYDAIPLTPSEFPVLITDPTSDHVLVAVFGGVRRENPVWSTLLSDLVAGTPRFKPVATLEDEITTVGWKGDDLYLLSTRDAENGKVLKVSMSSPDLSAAEVVIPHGDRVIEGLAHARDGLYVSFMEGGYQSLARVNPSGTLTPVPLPFEGSILQTNASTSEPGVYLRLTSWLEPVGVWRVGADGTVTDTGLSPRPDIDTSPFEAIRDFATARDGTRVPVSIIARKGLVRDGSAPTLVNAYGAYQISSTPGFATRAVPFLALGGVLVTAHVRGGGEYGKRWWRAGQKLTKPNTWRDLIDVSEHLIKAGWTSSAKLGIAGGSAGGITMGRALTERPDLFAVVVPEVGCLNALRMEFSQNGPGNIDEFGTVTTEDGFRGLYAMDSLHHVVDGTRYPAVLMPHGMTDPRVEPWHSAKMTARLRAAAAPDSGPILLRVDFEAGHGIGSTRSQLDALDADIYSFLLWQTGQAGFQPA</sequence>
<evidence type="ECO:0000256" key="1">
    <source>
        <dbReference type="ARBA" id="ARBA00001070"/>
    </source>
</evidence>
<keyword evidence="4 9" id="KW-0378">Hydrolase</keyword>
<dbReference type="EMBL" id="JACHOR010000004">
    <property type="protein sequence ID" value="MBB5746918.1"/>
    <property type="molecule type" value="Genomic_DNA"/>
</dbReference>
<dbReference type="Gene3D" id="3.40.50.1820">
    <property type="entry name" value="alpha/beta hydrolase"/>
    <property type="match status" value="1"/>
</dbReference>
<dbReference type="InterPro" id="IPR051167">
    <property type="entry name" value="Prolyl_oligopep/macrocyclase"/>
</dbReference>
<keyword evidence="10" id="KW-1185">Reference proteome</keyword>
<dbReference type="InterPro" id="IPR002470">
    <property type="entry name" value="Peptidase_S9A"/>
</dbReference>
<dbReference type="Pfam" id="PF02897">
    <property type="entry name" value="Peptidase_S9_N"/>
    <property type="match status" value="1"/>
</dbReference>
<evidence type="ECO:0000256" key="2">
    <source>
        <dbReference type="ARBA" id="ARBA00011897"/>
    </source>
</evidence>
<reference evidence="9 10" key="1">
    <citation type="submission" date="2020-08" db="EMBL/GenBank/DDBJ databases">
        <title>Genomic Encyclopedia of Type Strains, Phase IV (KMG-IV): sequencing the most valuable type-strain genomes for metagenomic binning, comparative biology and taxonomic classification.</title>
        <authorList>
            <person name="Goeker M."/>
        </authorList>
    </citation>
    <scope>NUCLEOTIDE SEQUENCE [LARGE SCALE GENOMIC DNA]</scope>
    <source>
        <strain evidence="9 10">DSM 4737</strain>
    </source>
</reference>
<dbReference type="Gene3D" id="2.130.10.120">
    <property type="entry name" value="Prolyl oligopeptidase, N-terminal domain"/>
    <property type="match status" value="1"/>
</dbReference>
<dbReference type="SUPFAM" id="SSF53474">
    <property type="entry name" value="alpha/beta-Hydrolases"/>
    <property type="match status" value="1"/>
</dbReference>
<dbReference type="InterPro" id="IPR023302">
    <property type="entry name" value="Pept_S9A_N"/>
</dbReference>
<organism evidence="9 10">
    <name type="scientific">Brevundimonas variabilis</name>
    <dbReference type="NCBI Taxonomy" id="74312"/>
    <lineage>
        <taxon>Bacteria</taxon>
        <taxon>Pseudomonadati</taxon>
        <taxon>Pseudomonadota</taxon>
        <taxon>Alphaproteobacteria</taxon>
        <taxon>Caulobacterales</taxon>
        <taxon>Caulobacteraceae</taxon>
        <taxon>Brevundimonas</taxon>
    </lineage>
</organism>
<dbReference type="GO" id="GO:0005829">
    <property type="term" value="C:cytosol"/>
    <property type="evidence" value="ECO:0007669"/>
    <property type="project" value="TreeGrafter"/>
</dbReference>
<feature type="domain" description="Peptidase S9 prolyl oligopeptidase catalytic" evidence="7">
    <location>
        <begin position="504"/>
        <end position="717"/>
    </location>
</feature>
<dbReference type="GO" id="GO:0004252">
    <property type="term" value="F:serine-type endopeptidase activity"/>
    <property type="evidence" value="ECO:0007669"/>
    <property type="project" value="UniProtKB-EC"/>
</dbReference>
<evidence type="ECO:0000259" key="7">
    <source>
        <dbReference type="Pfam" id="PF00326"/>
    </source>
</evidence>
<proteinExistence type="predicted"/>
<keyword evidence="3" id="KW-0645">Protease</keyword>
<dbReference type="PRINTS" id="PR00862">
    <property type="entry name" value="PROLIGOPTASE"/>
</dbReference>
<dbReference type="InterPro" id="IPR001375">
    <property type="entry name" value="Peptidase_S9_cat"/>
</dbReference>
<comment type="catalytic activity">
    <reaction evidence="1">
        <text>Hydrolysis of Pro-|-Xaa &gt;&gt; Ala-|-Xaa in oligopeptides.</text>
        <dbReference type="EC" id="3.4.21.26"/>
    </reaction>
</comment>
<dbReference type="PANTHER" id="PTHR42881:SF2">
    <property type="entry name" value="PROLYL ENDOPEPTIDASE"/>
    <property type="match status" value="1"/>
</dbReference>
<evidence type="ECO:0000256" key="4">
    <source>
        <dbReference type="ARBA" id="ARBA00022801"/>
    </source>
</evidence>
<comment type="caution">
    <text evidence="9">The sequence shown here is derived from an EMBL/GenBank/DDBJ whole genome shotgun (WGS) entry which is preliminary data.</text>
</comment>
<dbReference type="EC" id="3.4.21.26" evidence="2"/>
<protein>
    <recommendedName>
        <fullName evidence="2">prolyl oligopeptidase</fullName>
        <ecNumber evidence="2">3.4.21.26</ecNumber>
    </recommendedName>
</protein>
<gene>
    <name evidence="9" type="ORF">GGR13_002525</name>
</gene>
<evidence type="ECO:0000256" key="5">
    <source>
        <dbReference type="ARBA" id="ARBA00022825"/>
    </source>
</evidence>
<feature type="domain" description="Peptidase S9A N-terminal" evidence="8">
    <location>
        <begin position="35"/>
        <end position="432"/>
    </location>
</feature>
<evidence type="ECO:0000313" key="10">
    <source>
        <dbReference type="Proteomes" id="UP000545037"/>
    </source>
</evidence>
<evidence type="ECO:0000313" key="9">
    <source>
        <dbReference type="EMBL" id="MBB5746918.1"/>
    </source>
</evidence>
<dbReference type="SUPFAM" id="SSF50993">
    <property type="entry name" value="Peptidase/esterase 'gauge' domain"/>
    <property type="match status" value="1"/>
</dbReference>
<evidence type="ECO:0000256" key="3">
    <source>
        <dbReference type="ARBA" id="ARBA00022670"/>
    </source>
</evidence>
<keyword evidence="5" id="KW-0720">Serine protease</keyword>
<feature type="signal peptide" evidence="6">
    <location>
        <begin position="1"/>
        <end position="26"/>
    </location>
</feature>
<evidence type="ECO:0000259" key="8">
    <source>
        <dbReference type="Pfam" id="PF02897"/>
    </source>
</evidence>
<dbReference type="GO" id="GO:0070012">
    <property type="term" value="F:oligopeptidase activity"/>
    <property type="evidence" value="ECO:0007669"/>
    <property type="project" value="TreeGrafter"/>
</dbReference>
<dbReference type="RefSeq" id="WP_183213879.1">
    <property type="nucleotide sequence ID" value="NZ_JACHOR010000004.1"/>
</dbReference>
<dbReference type="InterPro" id="IPR029058">
    <property type="entry name" value="AB_hydrolase_fold"/>
</dbReference>
<name>A0A7W9CJN6_9CAUL</name>
<dbReference type="Pfam" id="PF00326">
    <property type="entry name" value="Peptidase_S9"/>
    <property type="match status" value="1"/>
</dbReference>
<dbReference type="Proteomes" id="UP000545037">
    <property type="component" value="Unassembled WGS sequence"/>
</dbReference>
<feature type="chain" id="PRO_5030592307" description="prolyl oligopeptidase" evidence="6">
    <location>
        <begin position="27"/>
        <end position="724"/>
    </location>
</feature>
<accession>A0A7W9CJN6</accession>
<dbReference type="PANTHER" id="PTHR42881">
    <property type="entry name" value="PROLYL ENDOPEPTIDASE"/>
    <property type="match status" value="1"/>
</dbReference>
<evidence type="ECO:0000256" key="6">
    <source>
        <dbReference type="SAM" id="SignalP"/>
    </source>
</evidence>
<dbReference type="GO" id="GO:0006508">
    <property type="term" value="P:proteolysis"/>
    <property type="evidence" value="ECO:0007669"/>
    <property type="project" value="UniProtKB-KW"/>
</dbReference>